<feature type="transmembrane region" description="Helical" evidence="2">
    <location>
        <begin position="7"/>
        <end position="31"/>
    </location>
</feature>
<dbReference type="OrthoDB" id="9130055at2"/>
<keyword evidence="2" id="KW-0472">Membrane</keyword>
<accession>A0A1X7I1N3</accession>
<dbReference type="Proteomes" id="UP000193228">
    <property type="component" value="Unassembled WGS sequence"/>
</dbReference>
<dbReference type="EMBL" id="FXAT01000001">
    <property type="protein sequence ID" value="SMG07551.1"/>
    <property type="molecule type" value="Genomic_DNA"/>
</dbReference>
<feature type="region of interest" description="Disordered" evidence="1">
    <location>
        <begin position="215"/>
        <end position="278"/>
    </location>
</feature>
<protein>
    <recommendedName>
        <fullName evidence="5">Transmembrane protein</fullName>
    </recommendedName>
</protein>
<organism evidence="3 4">
    <name type="scientific">Paraburkholderia susongensis</name>
    <dbReference type="NCBI Taxonomy" id="1515439"/>
    <lineage>
        <taxon>Bacteria</taxon>
        <taxon>Pseudomonadati</taxon>
        <taxon>Pseudomonadota</taxon>
        <taxon>Betaproteobacteria</taxon>
        <taxon>Burkholderiales</taxon>
        <taxon>Burkholderiaceae</taxon>
        <taxon>Paraburkholderia</taxon>
    </lineage>
</organism>
<evidence type="ECO:0000256" key="2">
    <source>
        <dbReference type="SAM" id="Phobius"/>
    </source>
</evidence>
<keyword evidence="2" id="KW-1133">Transmembrane helix</keyword>
<proteinExistence type="predicted"/>
<evidence type="ECO:0000313" key="4">
    <source>
        <dbReference type="Proteomes" id="UP000193228"/>
    </source>
</evidence>
<evidence type="ECO:0008006" key="5">
    <source>
        <dbReference type="Google" id="ProtNLM"/>
    </source>
</evidence>
<feature type="region of interest" description="Disordered" evidence="1">
    <location>
        <begin position="136"/>
        <end position="198"/>
    </location>
</feature>
<keyword evidence="4" id="KW-1185">Reference proteome</keyword>
<feature type="compositionally biased region" description="Low complexity" evidence="1">
    <location>
        <begin position="215"/>
        <end position="237"/>
    </location>
</feature>
<dbReference type="STRING" id="1515439.SAMN06265784_101179"/>
<keyword evidence="2" id="KW-0812">Transmembrane</keyword>
<feature type="transmembrane region" description="Helical" evidence="2">
    <location>
        <begin position="73"/>
        <end position="94"/>
    </location>
</feature>
<name>A0A1X7I1N3_9BURK</name>
<evidence type="ECO:0000256" key="1">
    <source>
        <dbReference type="SAM" id="MobiDB-lite"/>
    </source>
</evidence>
<feature type="compositionally biased region" description="Basic and acidic residues" evidence="1">
    <location>
        <begin position="144"/>
        <end position="189"/>
    </location>
</feature>
<evidence type="ECO:0000313" key="3">
    <source>
        <dbReference type="EMBL" id="SMG07551.1"/>
    </source>
</evidence>
<feature type="transmembrane region" description="Helical" evidence="2">
    <location>
        <begin position="43"/>
        <end position="61"/>
    </location>
</feature>
<feature type="transmembrane region" description="Helical" evidence="2">
    <location>
        <begin position="106"/>
        <end position="125"/>
    </location>
</feature>
<dbReference type="AlphaFoldDB" id="A0A1X7I1N3"/>
<sequence>MKPLLRVVLILDALLLLAFGLLFLLTPWASLYNALQLVQTEPVLIGQAFGVALIGLAWLAVHASFDGAMTSTVAKVVGHVHWLTGVLMLVWLLGMRSPSLTGFGQIVAVLAGAVLVVIGLGGVRLSGAVRRREKGIVGKSSSGKADKSADRSADKRADKRADKQAARDAGNEAEREAARRRELEREPRATSDFPGYRAEPVLEPVMPATRPVNPVAAASAAPAAGSASAVNPGSAAPLRSAAGDAALSESERAARAAAAAPGDTRNDAPGTSRPPFHG</sequence>
<reference evidence="4" key="1">
    <citation type="submission" date="2017-04" db="EMBL/GenBank/DDBJ databases">
        <authorList>
            <person name="Varghese N."/>
            <person name="Submissions S."/>
        </authorList>
    </citation>
    <scope>NUCLEOTIDE SEQUENCE [LARGE SCALE GENOMIC DNA]</scope>
    <source>
        <strain evidence="4">LMG 29540</strain>
    </source>
</reference>
<gene>
    <name evidence="3" type="ORF">SAMN06265784_101179</name>
</gene>
<dbReference type="RefSeq" id="WP_085480387.1">
    <property type="nucleotide sequence ID" value="NZ_FXAT01000001.1"/>
</dbReference>